<keyword evidence="4" id="KW-1133">Transmembrane helix</keyword>
<sequence length="255" mass="28184">MNPSHLPRFLRHLYERFALLLGLGGLGIGCLIWTAFALPLGFVLRGRRGVLIGRGVAEYGFRFYLWCLHWIGVARFDLSALDRLRDEGAMIIAPNHPGLLDALMVISRLPDVACVLKASLLDNPLWGAGSRLAGYIRNDWFVGSINLAVEELRSGGQLLLFPEGTRTEAPPRLNAFRAGVAYVAHRAGVPIQTVIIEADTAFLGKGWPILRRPDMPMHFRIRLGQRFEAPADPVAATRELEAYFATQLPHSPGKA</sequence>
<evidence type="ECO:0000313" key="6">
    <source>
        <dbReference type="EMBL" id="MET1489300.1"/>
    </source>
</evidence>
<dbReference type="SMART" id="SM00563">
    <property type="entry name" value="PlsC"/>
    <property type="match status" value="1"/>
</dbReference>
<evidence type="ECO:0000256" key="3">
    <source>
        <dbReference type="ARBA" id="ARBA00023315"/>
    </source>
</evidence>
<keyword evidence="3 6" id="KW-0012">Acyltransferase</keyword>
<protein>
    <submittedName>
        <fullName evidence="6">Lysophospholipid acyltransferase family protein</fullName>
    </submittedName>
</protein>
<dbReference type="RefSeq" id="WP_345924561.1">
    <property type="nucleotide sequence ID" value="NZ_JBDIVF010000001.1"/>
</dbReference>
<comment type="caution">
    <text evidence="6">The sequence shown here is derived from an EMBL/GenBank/DDBJ whole genome shotgun (WGS) entry which is preliminary data.</text>
</comment>
<evidence type="ECO:0000256" key="4">
    <source>
        <dbReference type="SAM" id="Phobius"/>
    </source>
</evidence>
<evidence type="ECO:0000313" key="7">
    <source>
        <dbReference type="Proteomes" id="UP001548590"/>
    </source>
</evidence>
<feature type="domain" description="Phospholipid/glycerol acyltransferase" evidence="5">
    <location>
        <begin position="90"/>
        <end position="199"/>
    </location>
</feature>
<gene>
    <name evidence="6" type="ORF">ABVT11_05645</name>
</gene>
<dbReference type="Pfam" id="PF01553">
    <property type="entry name" value="Acyltransferase"/>
    <property type="match status" value="1"/>
</dbReference>
<dbReference type="PANTHER" id="PTHR10434">
    <property type="entry name" value="1-ACYL-SN-GLYCEROL-3-PHOSPHATE ACYLTRANSFERASE"/>
    <property type="match status" value="1"/>
</dbReference>
<dbReference type="CDD" id="cd07989">
    <property type="entry name" value="LPLAT_AGPAT-like"/>
    <property type="match status" value="1"/>
</dbReference>
<dbReference type="PANTHER" id="PTHR10434:SF66">
    <property type="entry name" value="PHOSPHOLIPID_GLYCEROL ACYLTRANSFERASE DOMAIN-CONTAINING PROTEIN"/>
    <property type="match status" value="1"/>
</dbReference>
<comment type="pathway">
    <text evidence="1">Lipid metabolism.</text>
</comment>
<accession>A0ABV2CN36</accession>
<keyword evidence="7" id="KW-1185">Reference proteome</keyword>
<evidence type="ECO:0000256" key="1">
    <source>
        <dbReference type="ARBA" id="ARBA00005189"/>
    </source>
</evidence>
<name>A0ABV2CN36_9RHOO</name>
<dbReference type="EMBL" id="JBEWLZ010000002">
    <property type="protein sequence ID" value="MET1489300.1"/>
    <property type="molecule type" value="Genomic_DNA"/>
</dbReference>
<keyword evidence="4" id="KW-0812">Transmembrane</keyword>
<feature type="transmembrane region" description="Helical" evidence="4">
    <location>
        <begin position="20"/>
        <end position="44"/>
    </location>
</feature>
<dbReference type="GO" id="GO:0016746">
    <property type="term" value="F:acyltransferase activity"/>
    <property type="evidence" value="ECO:0007669"/>
    <property type="project" value="UniProtKB-KW"/>
</dbReference>
<proteinExistence type="predicted"/>
<organism evidence="6 7">
    <name type="scientific">Uliginosibacterium paludis</name>
    <dbReference type="NCBI Taxonomy" id="1615952"/>
    <lineage>
        <taxon>Bacteria</taxon>
        <taxon>Pseudomonadati</taxon>
        <taxon>Pseudomonadota</taxon>
        <taxon>Betaproteobacteria</taxon>
        <taxon>Rhodocyclales</taxon>
        <taxon>Zoogloeaceae</taxon>
        <taxon>Uliginosibacterium</taxon>
    </lineage>
</organism>
<reference evidence="6 7" key="1">
    <citation type="submission" date="2024-07" db="EMBL/GenBank/DDBJ databases">
        <title>Uliginosibacterium paludis KCTC:42655.</title>
        <authorList>
            <person name="Kim M.K."/>
        </authorList>
    </citation>
    <scope>NUCLEOTIDE SEQUENCE [LARGE SCALE GENOMIC DNA]</scope>
    <source>
        <strain evidence="6 7">KCTC 42655</strain>
    </source>
</reference>
<evidence type="ECO:0000259" key="5">
    <source>
        <dbReference type="SMART" id="SM00563"/>
    </source>
</evidence>
<keyword evidence="2" id="KW-0808">Transferase</keyword>
<dbReference type="InterPro" id="IPR002123">
    <property type="entry name" value="Plipid/glycerol_acylTrfase"/>
</dbReference>
<dbReference type="SUPFAM" id="SSF69593">
    <property type="entry name" value="Glycerol-3-phosphate (1)-acyltransferase"/>
    <property type="match status" value="1"/>
</dbReference>
<keyword evidence="4" id="KW-0472">Membrane</keyword>
<evidence type="ECO:0000256" key="2">
    <source>
        <dbReference type="ARBA" id="ARBA00022679"/>
    </source>
</evidence>
<dbReference type="Proteomes" id="UP001548590">
    <property type="component" value="Unassembled WGS sequence"/>
</dbReference>